<comment type="cofactor">
    <cofactor evidence="1">
        <name>FMN</name>
        <dbReference type="ChEBI" id="CHEBI:58210"/>
    </cofactor>
</comment>
<dbReference type="EMBL" id="KI966372">
    <property type="protein sequence ID" value="EWC48655.1"/>
    <property type="molecule type" value="Genomic_DNA"/>
</dbReference>
<evidence type="ECO:0000256" key="22">
    <source>
        <dbReference type="ARBA" id="ARBA00048266"/>
    </source>
</evidence>
<keyword evidence="11" id="KW-0819">tRNA processing</keyword>
<dbReference type="AlphaFoldDB" id="W7IHD8"/>
<dbReference type="Pfam" id="PF25585">
    <property type="entry name" value="zf-CCCH_DUS3L"/>
    <property type="match status" value="1"/>
</dbReference>
<comment type="similarity">
    <text evidence="4">Belongs to the Dus family. Dus3 subfamily.</text>
</comment>
<comment type="catalytic activity">
    <reaction evidence="25">
        <text>5,6-dihydrouridine(47) in tRNA + NADP(+) = uridine(47) in tRNA + NADPH + H(+)</text>
        <dbReference type="Rhea" id="RHEA:53360"/>
        <dbReference type="Rhea" id="RHEA-COMP:13539"/>
        <dbReference type="Rhea" id="RHEA-COMP:13540"/>
        <dbReference type="ChEBI" id="CHEBI:15378"/>
        <dbReference type="ChEBI" id="CHEBI:57783"/>
        <dbReference type="ChEBI" id="CHEBI:58349"/>
        <dbReference type="ChEBI" id="CHEBI:65315"/>
        <dbReference type="ChEBI" id="CHEBI:74443"/>
        <dbReference type="EC" id="1.3.1.89"/>
    </reaction>
    <physiologicalReaction direction="right-to-left" evidence="25">
        <dbReference type="Rhea" id="RHEA:53362"/>
    </physiologicalReaction>
</comment>
<comment type="subcellular location">
    <subcellularLocation>
        <location evidence="3">Cytoplasm</location>
    </subcellularLocation>
    <subcellularLocation>
        <location evidence="2">Nucleus</location>
    </subcellularLocation>
</comment>
<dbReference type="GO" id="GO:0003723">
    <property type="term" value="F:RNA binding"/>
    <property type="evidence" value="ECO:0007669"/>
    <property type="project" value="TreeGrafter"/>
</dbReference>
<accession>W7IHD8</accession>
<name>W7IHD8_9PEZI</name>
<dbReference type="Pfam" id="PF01207">
    <property type="entry name" value="Dus"/>
    <property type="match status" value="2"/>
</dbReference>
<dbReference type="GO" id="GO:0006397">
    <property type="term" value="P:mRNA processing"/>
    <property type="evidence" value="ECO:0007669"/>
    <property type="project" value="UniProtKB-KW"/>
</dbReference>
<evidence type="ECO:0000256" key="10">
    <source>
        <dbReference type="ARBA" id="ARBA00022664"/>
    </source>
</evidence>
<dbReference type="GO" id="GO:0005737">
    <property type="term" value="C:cytoplasm"/>
    <property type="evidence" value="ECO:0007669"/>
    <property type="project" value="UniProtKB-SubCell"/>
</dbReference>
<keyword evidence="13" id="KW-0677">Repeat</keyword>
<keyword evidence="15" id="KW-0862">Zinc</keyword>
<dbReference type="CDD" id="cd02801">
    <property type="entry name" value="DUS_like_FMN"/>
    <property type="match status" value="1"/>
</dbReference>
<feature type="region of interest" description="Disordered" evidence="26">
    <location>
        <begin position="275"/>
        <end position="305"/>
    </location>
</feature>
<dbReference type="GO" id="GO:0034399">
    <property type="term" value="C:nuclear periphery"/>
    <property type="evidence" value="ECO:0007669"/>
    <property type="project" value="EnsemblFungi"/>
</dbReference>
<organism evidence="28 29">
    <name type="scientific">Drechslerella stenobrocha 248</name>
    <dbReference type="NCBI Taxonomy" id="1043628"/>
    <lineage>
        <taxon>Eukaryota</taxon>
        <taxon>Fungi</taxon>
        <taxon>Dikarya</taxon>
        <taxon>Ascomycota</taxon>
        <taxon>Pezizomycotina</taxon>
        <taxon>Orbiliomycetes</taxon>
        <taxon>Orbiliales</taxon>
        <taxon>Orbiliaceae</taxon>
        <taxon>Drechslerella</taxon>
    </lineage>
</organism>
<feature type="region of interest" description="Disordered" evidence="26">
    <location>
        <begin position="1"/>
        <end position="127"/>
    </location>
</feature>
<reference evidence="28 29" key="1">
    <citation type="submission" date="2013-05" db="EMBL/GenBank/DDBJ databases">
        <title>Drechslerella stenobrocha genome reveals carnivorous origination and mechanical trapping mechanism of predatory fungi.</title>
        <authorList>
            <person name="Liu X."/>
            <person name="Zhang W."/>
            <person name="Liu K."/>
        </authorList>
    </citation>
    <scope>NUCLEOTIDE SEQUENCE [LARGE SCALE GENOMIC DNA]</scope>
    <source>
        <strain evidence="28 29">248</strain>
    </source>
</reference>
<evidence type="ECO:0000256" key="14">
    <source>
        <dbReference type="ARBA" id="ARBA00022771"/>
    </source>
</evidence>
<dbReference type="SUPFAM" id="SSF51395">
    <property type="entry name" value="FMN-linked oxidoreductases"/>
    <property type="match status" value="1"/>
</dbReference>
<evidence type="ECO:0000256" key="17">
    <source>
        <dbReference type="ARBA" id="ARBA00023002"/>
    </source>
</evidence>
<evidence type="ECO:0000256" key="3">
    <source>
        <dbReference type="ARBA" id="ARBA00004496"/>
    </source>
</evidence>
<keyword evidence="8" id="KW-0285">Flavoprotein</keyword>
<evidence type="ECO:0000256" key="2">
    <source>
        <dbReference type="ARBA" id="ARBA00004123"/>
    </source>
</evidence>
<comment type="function">
    <text evidence="21">Catalyzes the synthesis of dihydrouridine, a modified base found in the D-loop of most tRNAs. Specifically modifies U47 in cytoplasmic tRNAs. Catalyzes the synthesis of dihydrouridine in some mRNAs, thereby affecting their translation.</text>
</comment>
<dbReference type="InterPro" id="IPR035587">
    <property type="entry name" value="DUS-like_FMN-bd"/>
</dbReference>
<feature type="domain" description="DUS-like FMN-binding" evidence="27">
    <location>
        <begin position="537"/>
        <end position="603"/>
    </location>
</feature>
<proteinExistence type="inferred from homology"/>
<evidence type="ECO:0000256" key="8">
    <source>
        <dbReference type="ARBA" id="ARBA00022630"/>
    </source>
</evidence>
<keyword evidence="9" id="KW-0288">FMN</keyword>
<dbReference type="InterPro" id="IPR013785">
    <property type="entry name" value="Aldolase_TIM"/>
</dbReference>
<evidence type="ECO:0000256" key="13">
    <source>
        <dbReference type="ARBA" id="ARBA00022737"/>
    </source>
</evidence>
<keyword evidence="29" id="KW-1185">Reference proteome</keyword>
<evidence type="ECO:0000256" key="24">
    <source>
        <dbReference type="ARBA" id="ARBA00049447"/>
    </source>
</evidence>
<evidence type="ECO:0000256" key="11">
    <source>
        <dbReference type="ARBA" id="ARBA00022694"/>
    </source>
</evidence>
<evidence type="ECO:0000256" key="18">
    <source>
        <dbReference type="ARBA" id="ARBA00023027"/>
    </source>
</evidence>
<evidence type="ECO:0000256" key="26">
    <source>
        <dbReference type="SAM" id="MobiDB-lite"/>
    </source>
</evidence>
<comment type="catalytic activity">
    <reaction evidence="22">
        <text>5,6-dihydrouridine(47) in tRNA + NAD(+) = uridine(47) in tRNA + NADH + H(+)</text>
        <dbReference type="Rhea" id="RHEA:53364"/>
        <dbReference type="Rhea" id="RHEA-COMP:13539"/>
        <dbReference type="Rhea" id="RHEA-COMP:13540"/>
        <dbReference type="ChEBI" id="CHEBI:15378"/>
        <dbReference type="ChEBI" id="CHEBI:57540"/>
        <dbReference type="ChEBI" id="CHEBI:57945"/>
        <dbReference type="ChEBI" id="CHEBI:65315"/>
        <dbReference type="ChEBI" id="CHEBI:74443"/>
        <dbReference type="EC" id="1.3.1.89"/>
    </reaction>
    <physiologicalReaction direction="right-to-left" evidence="22">
        <dbReference type="Rhea" id="RHEA:53366"/>
    </physiologicalReaction>
</comment>
<evidence type="ECO:0000256" key="12">
    <source>
        <dbReference type="ARBA" id="ARBA00022723"/>
    </source>
</evidence>
<dbReference type="FunFam" id="3.20.20.70:FF:000145">
    <property type="entry name" value="tRNA-dihydrouridine(47) synthase [NAD(P)(+)]"/>
    <property type="match status" value="1"/>
</dbReference>
<dbReference type="GO" id="GO:0050660">
    <property type="term" value="F:flavin adenine dinucleotide binding"/>
    <property type="evidence" value="ECO:0007669"/>
    <property type="project" value="InterPro"/>
</dbReference>
<keyword evidence="18" id="KW-0520">NAD</keyword>
<evidence type="ECO:0000256" key="5">
    <source>
        <dbReference type="ARBA" id="ARBA00012376"/>
    </source>
</evidence>
<keyword evidence="19" id="KW-0539">Nucleus</keyword>
<evidence type="ECO:0000256" key="4">
    <source>
        <dbReference type="ARBA" id="ARBA00005451"/>
    </source>
</evidence>
<feature type="domain" description="DUS-like FMN-binding" evidence="27">
    <location>
        <begin position="324"/>
        <end position="502"/>
    </location>
</feature>
<comment type="catalytic activity">
    <reaction evidence="23">
        <text>a 5,6-dihydrouridine in mRNA + NAD(+) = a uridine in mRNA + NADH + H(+)</text>
        <dbReference type="Rhea" id="RHEA:69851"/>
        <dbReference type="Rhea" id="RHEA-COMP:14658"/>
        <dbReference type="Rhea" id="RHEA-COMP:17789"/>
        <dbReference type="ChEBI" id="CHEBI:15378"/>
        <dbReference type="ChEBI" id="CHEBI:57540"/>
        <dbReference type="ChEBI" id="CHEBI:57945"/>
        <dbReference type="ChEBI" id="CHEBI:65315"/>
        <dbReference type="ChEBI" id="CHEBI:74443"/>
    </reaction>
    <physiologicalReaction direction="right-to-left" evidence="23">
        <dbReference type="Rhea" id="RHEA:69853"/>
    </physiologicalReaction>
</comment>
<dbReference type="InterPro" id="IPR018517">
    <property type="entry name" value="tRNA_hU_synthase_CS"/>
</dbReference>
<evidence type="ECO:0000256" key="16">
    <source>
        <dbReference type="ARBA" id="ARBA00022857"/>
    </source>
</evidence>
<gene>
    <name evidence="28" type="ORF">DRE_01877</name>
</gene>
<evidence type="ECO:0000313" key="28">
    <source>
        <dbReference type="EMBL" id="EWC48655.1"/>
    </source>
</evidence>
<keyword evidence="10" id="KW-0507">mRNA processing</keyword>
<dbReference type="Proteomes" id="UP000024837">
    <property type="component" value="Unassembled WGS sequence"/>
</dbReference>
<evidence type="ECO:0000259" key="27">
    <source>
        <dbReference type="Pfam" id="PF01207"/>
    </source>
</evidence>
<evidence type="ECO:0000256" key="23">
    <source>
        <dbReference type="ARBA" id="ARBA00048342"/>
    </source>
</evidence>
<evidence type="ECO:0000256" key="6">
    <source>
        <dbReference type="ARBA" id="ARBA00022143"/>
    </source>
</evidence>
<evidence type="ECO:0000256" key="25">
    <source>
        <dbReference type="ARBA" id="ARBA00049513"/>
    </source>
</evidence>
<evidence type="ECO:0000313" key="29">
    <source>
        <dbReference type="Proteomes" id="UP000024837"/>
    </source>
</evidence>
<sequence length="700" mass="78199">MDPTDTPPANGPAEAHGKRPASPAAAGDVQAADLSSAPQGATFDEGPAPKKARTDQDDNASTPAERRKGIAPIKAEYLIQSGAAQPLSSAPDDDAAEARPTPSASDARAGGRKFTKAEKQARTGQNKARHFGKYGEYAGLCRSRALVDEFSEDSCNFGDKCRENHNIREYLGQRENMNDGVCPIWAERGKCPAGWKCKWIKSHMREVDVPLADPSAEGSRKEIQLVVDEIKHAEYAAGDGVTNTLKNEISADVKKFLMHKKFDYRNSNAFLKHLDDTAGDKSQQKQEPDEESEEKRDNNAAYKETAFKPSEKRRLHISASTPLLAPLTTTGNLPFRRLCMSLGASITYSEMAMSIPLIKGEKSEWALVRAHSSEQYFGAQISAKKPWEALKATEVLAEYCPSLHLIDMNCGCPIDLVYRSGGGAALLEQQSKLSKMVRGMNYVSGEIPITVKIRTGCSDKYPTAHKLVRRLIDEGDAAAITLHGRSRQQRYTREANWEYIAECSTLIRRLKKDKEAAMDTSADDKEQSEPRRTVPYFIGNGDCFSYEDYYRAVDESHVDSVMLARGALIKPWVFEEIHARQYLDKSATERLAFVEQYVKYGLNCWGSDEMGVNNTRRFLCEYMSFAHRYIPVGLLEVLPPRIQDRPPRFRGRNELETLLASDNYRDWIKISEMFLGKASEDFKFVPKHKSNSYDGVEAEG</sequence>
<comment type="catalytic activity">
    <reaction evidence="24">
        <text>a 5,6-dihydrouridine in mRNA + NADP(+) = a uridine in mRNA + NADPH + H(+)</text>
        <dbReference type="Rhea" id="RHEA:69855"/>
        <dbReference type="Rhea" id="RHEA-COMP:14658"/>
        <dbReference type="Rhea" id="RHEA-COMP:17789"/>
        <dbReference type="ChEBI" id="CHEBI:15378"/>
        <dbReference type="ChEBI" id="CHEBI:57783"/>
        <dbReference type="ChEBI" id="CHEBI:58349"/>
        <dbReference type="ChEBI" id="CHEBI:65315"/>
        <dbReference type="ChEBI" id="CHEBI:74443"/>
    </reaction>
    <physiologicalReaction direction="right-to-left" evidence="24">
        <dbReference type="Rhea" id="RHEA:69857"/>
    </physiologicalReaction>
</comment>
<feature type="compositionally biased region" description="Pro residues" evidence="26">
    <location>
        <begin position="1"/>
        <end position="10"/>
    </location>
</feature>
<protein>
    <recommendedName>
        <fullName evidence="6">tRNA-dihydrouridine(47) synthase [NAD(P)(+)]</fullName>
        <ecNumber evidence="5">1.3.1.89</ecNumber>
    </recommendedName>
    <alternativeName>
        <fullName evidence="20">tRNA-dihydrouridine synthase 3</fullName>
    </alternativeName>
</protein>
<dbReference type="GO" id="GO:0008270">
    <property type="term" value="F:zinc ion binding"/>
    <property type="evidence" value="ECO:0007669"/>
    <property type="project" value="UniProtKB-KW"/>
</dbReference>
<keyword evidence="16" id="KW-0521">NADP</keyword>
<evidence type="ECO:0000256" key="20">
    <source>
        <dbReference type="ARBA" id="ARBA00031322"/>
    </source>
</evidence>
<evidence type="ECO:0000256" key="19">
    <source>
        <dbReference type="ARBA" id="ARBA00023242"/>
    </source>
</evidence>
<keyword evidence="12" id="KW-0479">Metal-binding</keyword>
<dbReference type="Gene3D" id="3.20.20.70">
    <property type="entry name" value="Aldolase class I"/>
    <property type="match status" value="1"/>
</dbReference>
<keyword evidence="14" id="KW-0863">Zinc-finger</keyword>
<dbReference type="GO" id="GO:0102265">
    <property type="term" value="F:tRNA-dihydrouridine47 synthase activity"/>
    <property type="evidence" value="ECO:0007669"/>
    <property type="project" value="UniProtKB-EC"/>
</dbReference>
<dbReference type="EC" id="1.3.1.89" evidence="5"/>
<evidence type="ECO:0000256" key="21">
    <source>
        <dbReference type="ARBA" id="ARBA00045934"/>
    </source>
</evidence>
<evidence type="ECO:0000256" key="9">
    <source>
        <dbReference type="ARBA" id="ARBA00022643"/>
    </source>
</evidence>
<feature type="compositionally biased region" description="Basic and acidic residues" evidence="26">
    <location>
        <begin position="275"/>
        <end position="298"/>
    </location>
</feature>
<dbReference type="PROSITE" id="PS01136">
    <property type="entry name" value="UPF0034"/>
    <property type="match status" value="1"/>
</dbReference>
<dbReference type="PANTHER" id="PTHR45846">
    <property type="entry name" value="TRNA-DIHYDROURIDINE(47) SYNTHASE [NAD(P)(+)]-LIKE"/>
    <property type="match status" value="1"/>
</dbReference>
<keyword evidence="17" id="KW-0560">Oxidoreductase</keyword>
<dbReference type="HOGENOM" id="CLU_013299_7_0_1"/>
<dbReference type="PANTHER" id="PTHR45846:SF1">
    <property type="entry name" value="TRNA-DIHYDROURIDINE(47) SYNTHASE [NAD(P)(+)]-LIKE"/>
    <property type="match status" value="1"/>
</dbReference>
<dbReference type="OrthoDB" id="259935at2759"/>
<evidence type="ECO:0000256" key="7">
    <source>
        <dbReference type="ARBA" id="ARBA00022490"/>
    </source>
</evidence>
<evidence type="ECO:0000256" key="1">
    <source>
        <dbReference type="ARBA" id="ARBA00001917"/>
    </source>
</evidence>
<keyword evidence="7" id="KW-0963">Cytoplasm</keyword>
<evidence type="ECO:0000256" key="15">
    <source>
        <dbReference type="ARBA" id="ARBA00022833"/>
    </source>
</evidence>
<dbReference type="Gene3D" id="4.10.1000.10">
    <property type="entry name" value="Zinc finger, CCCH-type"/>
    <property type="match status" value="1"/>
</dbReference>